<proteinExistence type="predicted"/>
<evidence type="ECO:0000313" key="2">
    <source>
        <dbReference type="EMBL" id="CAD5113040.1"/>
    </source>
</evidence>
<sequence>MSLLYTRPTIQTEIPAEIREHYTTTNSTYGLAWEHDKIQDTRDFEYRPFRPIAHHSYCTTAKKENLPKDLGALCLSHNPEEPCGIMTMSNVPTNTRGEFTNIRNDLYGNDQGPWSNAMFNTDGAIIERPLGTYSNLQGGWSRLGSSTYDVMHAPGSWCHRWGTLCEEPPAVRELRDHKNVDPRDNWVPKDPRPQNQRYH</sequence>
<feature type="region of interest" description="Disordered" evidence="1">
    <location>
        <begin position="176"/>
        <end position="199"/>
    </location>
</feature>
<dbReference type="OrthoDB" id="10499005at2759"/>
<organism evidence="2 3">
    <name type="scientific">Dimorphilus gyrociliatus</name>
    <dbReference type="NCBI Taxonomy" id="2664684"/>
    <lineage>
        <taxon>Eukaryota</taxon>
        <taxon>Metazoa</taxon>
        <taxon>Spiralia</taxon>
        <taxon>Lophotrochozoa</taxon>
        <taxon>Annelida</taxon>
        <taxon>Polychaeta</taxon>
        <taxon>Polychaeta incertae sedis</taxon>
        <taxon>Dinophilidae</taxon>
        <taxon>Dimorphilus</taxon>
    </lineage>
</organism>
<dbReference type="AlphaFoldDB" id="A0A7I8V9V2"/>
<accession>A0A7I8V9V2</accession>
<feature type="compositionally biased region" description="Basic and acidic residues" evidence="1">
    <location>
        <begin position="176"/>
        <end position="192"/>
    </location>
</feature>
<keyword evidence="3" id="KW-1185">Reference proteome</keyword>
<protein>
    <submittedName>
        <fullName evidence="2">DgyrCDS2238</fullName>
    </submittedName>
</protein>
<gene>
    <name evidence="2" type="ORF">DGYR_LOCUS2089</name>
</gene>
<evidence type="ECO:0000313" key="3">
    <source>
        <dbReference type="Proteomes" id="UP000549394"/>
    </source>
</evidence>
<name>A0A7I8V9V2_9ANNE</name>
<dbReference type="EMBL" id="CAJFCJ010000003">
    <property type="protein sequence ID" value="CAD5113040.1"/>
    <property type="molecule type" value="Genomic_DNA"/>
</dbReference>
<comment type="caution">
    <text evidence="2">The sequence shown here is derived from an EMBL/GenBank/DDBJ whole genome shotgun (WGS) entry which is preliminary data.</text>
</comment>
<dbReference type="Proteomes" id="UP000549394">
    <property type="component" value="Unassembled WGS sequence"/>
</dbReference>
<reference evidence="2 3" key="1">
    <citation type="submission" date="2020-08" db="EMBL/GenBank/DDBJ databases">
        <authorList>
            <person name="Hejnol A."/>
        </authorList>
    </citation>
    <scope>NUCLEOTIDE SEQUENCE [LARGE SCALE GENOMIC DNA]</scope>
</reference>
<evidence type="ECO:0000256" key="1">
    <source>
        <dbReference type="SAM" id="MobiDB-lite"/>
    </source>
</evidence>